<keyword evidence="1" id="KW-0863">Zinc-finger</keyword>
<dbReference type="InterPro" id="IPR036875">
    <property type="entry name" value="Znf_CCHC_sf"/>
</dbReference>
<dbReference type="GO" id="GO:0008270">
    <property type="term" value="F:zinc ion binding"/>
    <property type="evidence" value="ECO:0007669"/>
    <property type="project" value="UniProtKB-KW"/>
</dbReference>
<organism evidence="3">
    <name type="scientific">Arundo donax</name>
    <name type="common">Giant reed</name>
    <name type="synonym">Donax arundinaceus</name>
    <dbReference type="NCBI Taxonomy" id="35708"/>
    <lineage>
        <taxon>Eukaryota</taxon>
        <taxon>Viridiplantae</taxon>
        <taxon>Streptophyta</taxon>
        <taxon>Embryophyta</taxon>
        <taxon>Tracheophyta</taxon>
        <taxon>Spermatophyta</taxon>
        <taxon>Magnoliopsida</taxon>
        <taxon>Liliopsida</taxon>
        <taxon>Poales</taxon>
        <taxon>Poaceae</taxon>
        <taxon>PACMAD clade</taxon>
        <taxon>Arundinoideae</taxon>
        <taxon>Arundineae</taxon>
        <taxon>Arundo</taxon>
    </lineage>
</organism>
<proteinExistence type="predicted"/>
<name>A0A0A9AVB8_ARUDO</name>
<evidence type="ECO:0000313" key="3">
    <source>
        <dbReference type="EMBL" id="JAD51032.1"/>
    </source>
</evidence>
<protein>
    <recommendedName>
        <fullName evidence="2">CCHC-type domain-containing protein</fullName>
    </recommendedName>
</protein>
<dbReference type="PROSITE" id="PS50158">
    <property type="entry name" value="ZF_CCHC"/>
    <property type="match status" value="2"/>
</dbReference>
<reference evidence="3" key="1">
    <citation type="submission" date="2014-09" db="EMBL/GenBank/DDBJ databases">
        <authorList>
            <person name="Magalhaes I.L.F."/>
            <person name="Oliveira U."/>
            <person name="Santos F.R."/>
            <person name="Vidigal T.H.D.A."/>
            <person name="Brescovit A.D."/>
            <person name="Santos A.J."/>
        </authorList>
    </citation>
    <scope>NUCLEOTIDE SEQUENCE</scope>
    <source>
        <tissue evidence="3">Shoot tissue taken approximately 20 cm above the soil surface</tissue>
    </source>
</reference>
<sequence length="159" mass="18393">MKPPSSKPEDTTTSKAKVTSVVCYNCLDAGHFSVNCPKKRICFICHEESHLASNCPEWLMPHKCAEYLGSANRGLGFFHVDVAERPDRKCNWENFENCAVITIEEGDISQEELVDNLKMMFEKNWDWSVRPMEEYKYLVRFPHLRSCLESFSPRPHTST</sequence>
<feature type="domain" description="CCHC-type" evidence="2">
    <location>
        <begin position="42"/>
        <end position="57"/>
    </location>
</feature>
<dbReference type="SMART" id="SM00343">
    <property type="entry name" value="ZnF_C2HC"/>
    <property type="match status" value="2"/>
</dbReference>
<dbReference type="Gene3D" id="4.10.60.10">
    <property type="entry name" value="Zinc finger, CCHC-type"/>
    <property type="match status" value="1"/>
</dbReference>
<reference evidence="3" key="2">
    <citation type="journal article" date="2015" name="Data Brief">
        <title>Shoot transcriptome of the giant reed, Arundo donax.</title>
        <authorList>
            <person name="Barrero R.A."/>
            <person name="Guerrero F.D."/>
            <person name="Moolhuijzen P."/>
            <person name="Goolsby J.A."/>
            <person name="Tidwell J."/>
            <person name="Bellgard S.E."/>
            <person name="Bellgard M.I."/>
        </authorList>
    </citation>
    <scope>NUCLEOTIDE SEQUENCE</scope>
    <source>
        <tissue evidence="3">Shoot tissue taken approximately 20 cm above the soil surface</tissue>
    </source>
</reference>
<keyword evidence="1" id="KW-0862">Zinc</keyword>
<keyword evidence="1" id="KW-0479">Metal-binding</keyword>
<accession>A0A0A9AVB8</accession>
<dbReference type="EMBL" id="GBRH01246863">
    <property type="protein sequence ID" value="JAD51032.1"/>
    <property type="molecule type" value="Transcribed_RNA"/>
</dbReference>
<dbReference type="InterPro" id="IPR001878">
    <property type="entry name" value="Znf_CCHC"/>
</dbReference>
<evidence type="ECO:0000256" key="1">
    <source>
        <dbReference type="PROSITE-ProRule" id="PRU00047"/>
    </source>
</evidence>
<dbReference type="AlphaFoldDB" id="A0A0A9AVB8"/>
<dbReference type="PANTHER" id="PTHR33170">
    <property type="entry name" value="DUF4283 DOMAIN-CONTAINING PROTEIN-RELATED"/>
    <property type="match status" value="1"/>
</dbReference>
<dbReference type="GO" id="GO:0003676">
    <property type="term" value="F:nucleic acid binding"/>
    <property type="evidence" value="ECO:0007669"/>
    <property type="project" value="InterPro"/>
</dbReference>
<dbReference type="SUPFAM" id="SSF57756">
    <property type="entry name" value="Retrovirus zinc finger-like domains"/>
    <property type="match status" value="1"/>
</dbReference>
<dbReference type="Pfam" id="PF00098">
    <property type="entry name" value="zf-CCHC"/>
    <property type="match status" value="1"/>
</dbReference>
<feature type="domain" description="CCHC-type" evidence="2">
    <location>
        <begin position="23"/>
        <end position="38"/>
    </location>
</feature>
<evidence type="ECO:0000259" key="2">
    <source>
        <dbReference type="PROSITE" id="PS50158"/>
    </source>
</evidence>